<protein>
    <submittedName>
        <fullName evidence="2">Uncharacterized protein</fullName>
    </submittedName>
</protein>
<name>A0A8S1VYT7_PAROT</name>
<evidence type="ECO:0000256" key="1">
    <source>
        <dbReference type="SAM" id="MobiDB-lite"/>
    </source>
</evidence>
<dbReference type="AlphaFoldDB" id="A0A8S1VYT7"/>
<comment type="caution">
    <text evidence="2">The sequence shown here is derived from an EMBL/GenBank/DDBJ whole genome shotgun (WGS) entry which is preliminary data.</text>
</comment>
<accession>A0A8S1VYT7</accession>
<dbReference type="Proteomes" id="UP000683925">
    <property type="component" value="Unassembled WGS sequence"/>
</dbReference>
<sequence length="86" mass="10030">MIVQKQTSRSGGFKMPAKQQETRNLSKSISIMTLPTKDELFSQLRIKPDDDLVKVNNHRGNHVRISKQLIQEKERDYCKYPNSKNN</sequence>
<proteinExistence type="predicted"/>
<feature type="region of interest" description="Disordered" evidence="1">
    <location>
        <begin position="1"/>
        <end position="26"/>
    </location>
</feature>
<keyword evidence="3" id="KW-1185">Reference proteome</keyword>
<reference evidence="2" key="1">
    <citation type="submission" date="2021-01" db="EMBL/GenBank/DDBJ databases">
        <authorList>
            <consortium name="Genoscope - CEA"/>
            <person name="William W."/>
        </authorList>
    </citation>
    <scope>NUCLEOTIDE SEQUENCE</scope>
</reference>
<dbReference type="EMBL" id="CAJJDP010000077">
    <property type="protein sequence ID" value="CAD8181971.1"/>
    <property type="molecule type" value="Genomic_DNA"/>
</dbReference>
<evidence type="ECO:0000313" key="2">
    <source>
        <dbReference type="EMBL" id="CAD8181971.1"/>
    </source>
</evidence>
<evidence type="ECO:0000313" key="3">
    <source>
        <dbReference type="Proteomes" id="UP000683925"/>
    </source>
</evidence>
<feature type="compositionally biased region" description="Polar residues" evidence="1">
    <location>
        <begin position="1"/>
        <end position="10"/>
    </location>
</feature>
<organism evidence="2 3">
    <name type="scientific">Paramecium octaurelia</name>
    <dbReference type="NCBI Taxonomy" id="43137"/>
    <lineage>
        <taxon>Eukaryota</taxon>
        <taxon>Sar</taxon>
        <taxon>Alveolata</taxon>
        <taxon>Ciliophora</taxon>
        <taxon>Intramacronucleata</taxon>
        <taxon>Oligohymenophorea</taxon>
        <taxon>Peniculida</taxon>
        <taxon>Parameciidae</taxon>
        <taxon>Paramecium</taxon>
    </lineage>
</organism>
<gene>
    <name evidence="2" type="ORF">POCTA_138.1.T0780038</name>
</gene>